<dbReference type="EMBL" id="JAHCQH010000018">
    <property type="protein sequence ID" value="MBS9478295.1"/>
    <property type="molecule type" value="Genomic_DNA"/>
</dbReference>
<accession>A0ABS5RAI3</accession>
<dbReference type="Pfam" id="PF08439">
    <property type="entry name" value="Peptidase_M3_N"/>
    <property type="match status" value="1"/>
</dbReference>
<evidence type="ECO:0000256" key="6">
    <source>
        <dbReference type="RuleBase" id="RU003435"/>
    </source>
</evidence>
<dbReference type="PANTHER" id="PTHR11804:SF5">
    <property type="entry name" value="OLIGOENDOPEPTIDASE F"/>
    <property type="match status" value="1"/>
</dbReference>
<dbReference type="InterPro" id="IPR042088">
    <property type="entry name" value="OligoPept_F_C"/>
</dbReference>
<keyword evidence="5 6" id="KW-0482">Metalloprotease</keyword>
<reference evidence="9" key="1">
    <citation type="submission" date="2021-05" db="EMBL/GenBank/DDBJ databases">
        <authorList>
            <person name="Sun Q."/>
            <person name="Inoue M."/>
        </authorList>
    </citation>
    <scope>NUCLEOTIDE SEQUENCE</scope>
    <source>
        <strain evidence="9">VKM B-3255</strain>
    </source>
</reference>
<dbReference type="Proteomes" id="UP001166585">
    <property type="component" value="Unassembled WGS sequence"/>
</dbReference>
<dbReference type="Gene3D" id="1.10.1370.20">
    <property type="entry name" value="Oligoendopeptidase f, C-terminal domain"/>
    <property type="match status" value="1"/>
</dbReference>
<keyword evidence="2 6" id="KW-0479">Metal-binding</keyword>
<gene>
    <name evidence="9" type="ORF">KIP89_14365</name>
</gene>
<evidence type="ECO:0000256" key="2">
    <source>
        <dbReference type="ARBA" id="ARBA00022723"/>
    </source>
</evidence>
<evidence type="ECO:0000256" key="4">
    <source>
        <dbReference type="ARBA" id="ARBA00022833"/>
    </source>
</evidence>
<feature type="domain" description="Oligopeptidase F N-terminal" evidence="8">
    <location>
        <begin position="135"/>
        <end position="203"/>
    </location>
</feature>
<dbReference type="InterPro" id="IPR001567">
    <property type="entry name" value="Pept_M3A_M3B_dom"/>
</dbReference>
<feature type="domain" description="Peptidase M3A/M3B catalytic" evidence="7">
    <location>
        <begin position="246"/>
        <end position="598"/>
    </location>
</feature>
<evidence type="ECO:0000313" key="10">
    <source>
        <dbReference type="Proteomes" id="UP001166585"/>
    </source>
</evidence>
<dbReference type="InterPro" id="IPR045090">
    <property type="entry name" value="Pept_M3A_M3B"/>
</dbReference>
<keyword evidence="4 6" id="KW-0862">Zinc</keyword>
<dbReference type="InterPro" id="IPR011977">
    <property type="entry name" value="Pept_M3B_clade3"/>
</dbReference>
<proteinExistence type="inferred from homology"/>
<comment type="similarity">
    <text evidence="6">Belongs to the peptidase M3 family.</text>
</comment>
<keyword evidence="3 6" id="KW-0378">Hydrolase</keyword>
<comment type="cofactor">
    <cofactor evidence="6">
        <name>Zn(2+)</name>
        <dbReference type="ChEBI" id="CHEBI:29105"/>
    </cofactor>
    <text evidence="6">Binds 1 zinc ion.</text>
</comment>
<keyword evidence="10" id="KW-1185">Reference proteome</keyword>
<organism evidence="9 10">
    <name type="scientific">Ancylobacter radicis</name>
    <dbReference type="NCBI Taxonomy" id="2836179"/>
    <lineage>
        <taxon>Bacteria</taxon>
        <taxon>Pseudomonadati</taxon>
        <taxon>Pseudomonadota</taxon>
        <taxon>Alphaproteobacteria</taxon>
        <taxon>Hyphomicrobiales</taxon>
        <taxon>Xanthobacteraceae</taxon>
        <taxon>Ancylobacter</taxon>
    </lineage>
</organism>
<dbReference type="Gene3D" id="1.20.140.70">
    <property type="entry name" value="Oligopeptidase f, N-terminal domain"/>
    <property type="match status" value="1"/>
</dbReference>
<dbReference type="CDD" id="cd09610">
    <property type="entry name" value="M3B_PepF"/>
    <property type="match status" value="1"/>
</dbReference>
<dbReference type="InterPro" id="IPR013647">
    <property type="entry name" value="OligopepF_N_dom"/>
</dbReference>
<dbReference type="Pfam" id="PF01432">
    <property type="entry name" value="Peptidase_M3"/>
    <property type="match status" value="1"/>
</dbReference>
<protein>
    <submittedName>
        <fullName evidence="9">M3 family oligoendopeptidase</fullName>
    </submittedName>
</protein>
<evidence type="ECO:0000313" key="9">
    <source>
        <dbReference type="EMBL" id="MBS9478295.1"/>
    </source>
</evidence>
<dbReference type="NCBIfam" id="TIGR02290">
    <property type="entry name" value="M3_fam_3"/>
    <property type="match status" value="1"/>
</dbReference>
<evidence type="ECO:0000256" key="1">
    <source>
        <dbReference type="ARBA" id="ARBA00022670"/>
    </source>
</evidence>
<dbReference type="SUPFAM" id="SSF55486">
    <property type="entry name" value="Metalloproteases ('zincins'), catalytic domain"/>
    <property type="match status" value="1"/>
</dbReference>
<evidence type="ECO:0000256" key="3">
    <source>
        <dbReference type="ARBA" id="ARBA00022801"/>
    </source>
</evidence>
<name>A0ABS5RAI3_9HYPH</name>
<comment type="caution">
    <text evidence="9">The sequence shown here is derived from an EMBL/GenBank/DDBJ whole genome shotgun (WGS) entry which is preliminary data.</text>
</comment>
<keyword evidence="1 6" id="KW-0645">Protease</keyword>
<evidence type="ECO:0000259" key="8">
    <source>
        <dbReference type="Pfam" id="PF08439"/>
    </source>
</evidence>
<evidence type="ECO:0000256" key="5">
    <source>
        <dbReference type="ARBA" id="ARBA00023049"/>
    </source>
</evidence>
<evidence type="ECO:0000259" key="7">
    <source>
        <dbReference type="Pfam" id="PF01432"/>
    </source>
</evidence>
<sequence>MLPPAFGLVPRSPDMPVASAALGALPQWDLSDLYPGMQSPELKADLERAAADCAAFEEAYKGKLAAILDGADAGGQMAIVVSRYEAIEDLLGRLYSYAGLIYSGDTTDPVRAKFYGDVQEKLTEASTHLLFFTLELNRLDDSKMEAALDGPAFGKYRPWIEDVRAEKPYQLEDRIEQLFHEKGVSSRSAWNRLFDETIAGLRFDVRGEILPLEQTLNFLAESEEDKRRDGAQALGKVFHENVRLFTLITNTLAKDKEVSDRWRGFEDIADSRHLANRVEREVVDALVSSVHAAYPKLAHRYYRLKAKWFGKDKLEYWDRNAPLPKVETRTIGWDEARDTVLGAYSTFSPRMADIARTFFDKHWIDAGVRPGKATGAFAHPTVPSAHPYVLVNYLGKPRDVMTLAHELGHGVHQVLAAPNGALMAPTPLTLAETASVFGEMLTFRRLLAAAPDARARKAMLASKVEDMINTVVRQIAFYTFERRIHTERKNGELTAERIGQIWMEVQSESLGDAIHLGPGYENYWVYIGHFIHSPFYVYAYAFGDCLVNSLYAVYENAADGFAERYLGMLAAGGTKHHSELLKPFGLDARDPAFWQTGLSLIERMIAELEAMED</sequence>
<dbReference type="PANTHER" id="PTHR11804">
    <property type="entry name" value="PROTEASE M3 THIMET OLIGOPEPTIDASE-RELATED"/>
    <property type="match status" value="1"/>
</dbReference>